<accession>A0A7X6QXV1</accession>
<dbReference type="InterPro" id="IPR022121">
    <property type="entry name" value="Peptidase_M73_camelysin"/>
</dbReference>
<keyword evidence="1" id="KW-0472">Membrane</keyword>
<dbReference type="AlphaFoldDB" id="A0A7X6QXV1"/>
<feature type="transmembrane region" description="Helical" evidence="1">
    <location>
        <begin position="24"/>
        <end position="47"/>
    </location>
</feature>
<evidence type="ECO:0000256" key="1">
    <source>
        <dbReference type="SAM" id="Phobius"/>
    </source>
</evidence>
<dbReference type="Proteomes" id="UP000581206">
    <property type="component" value="Unassembled WGS sequence"/>
</dbReference>
<comment type="caution">
    <text evidence="3">The sequence shown here is derived from an EMBL/GenBank/DDBJ whole genome shotgun (WGS) entry which is preliminary data.</text>
</comment>
<gene>
    <name evidence="3" type="ORF">HGA03_02125</name>
</gene>
<keyword evidence="1" id="KW-1133">Transmembrane helix</keyword>
<organism evidence="3 4">
    <name type="scientific">Cellulomonas denverensis</name>
    <dbReference type="NCBI Taxonomy" id="264297"/>
    <lineage>
        <taxon>Bacteria</taxon>
        <taxon>Bacillati</taxon>
        <taxon>Actinomycetota</taxon>
        <taxon>Actinomycetes</taxon>
        <taxon>Micrococcales</taxon>
        <taxon>Cellulomonadaceae</taxon>
        <taxon>Cellulomonas</taxon>
    </lineage>
</organism>
<proteinExistence type="predicted"/>
<feature type="domain" description="DAD" evidence="2">
    <location>
        <begin position="1"/>
        <end position="24"/>
    </location>
</feature>
<dbReference type="InterPro" id="IPR014767">
    <property type="entry name" value="DAD_dom"/>
</dbReference>
<name>A0A7X6QXV1_9CELL</name>
<evidence type="ECO:0000313" key="4">
    <source>
        <dbReference type="Proteomes" id="UP000581206"/>
    </source>
</evidence>
<protein>
    <recommendedName>
        <fullName evidence="2">DAD domain-containing protein</fullName>
    </recommendedName>
</protein>
<reference evidence="3 4" key="1">
    <citation type="submission" date="2020-04" db="EMBL/GenBank/DDBJ databases">
        <title>MicrobeNet Type strains.</title>
        <authorList>
            <person name="Nicholson A.C."/>
        </authorList>
    </citation>
    <scope>NUCLEOTIDE SEQUENCE [LARGE SCALE GENOMIC DNA]</scope>
    <source>
        <strain evidence="3 4">ATCC BAA-788</strain>
    </source>
</reference>
<sequence length="205" mass="21261">MDDLLQDMITPPAPRRDPARRRRLIGTAAILGMAGLGLTTLVTSAIFTDNDDSGRTGIVTGTVDIEAGEDVAFTLPPGNLAPGDSIYSPVTVNNAGSLALTYGVQYAASNDDNKGLADVLTMELFATGTCSADGVAGLTPIGTVGPGLARSATALTTADRGLIARASEELCVRVNVPDIGNDYQDSRTDLTLTFVAQQDPENPHQ</sequence>
<dbReference type="RefSeq" id="WP_168628543.1">
    <property type="nucleotide sequence ID" value="NZ_BONL01000022.1"/>
</dbReference>
<keyword evidence="1" id="KW-0812">Transmembrane</keyword>
<dbReference type="PROSITE" id="PS51231">
    <property type="entry name" value="DAD"/>
    <property type="match status" value="1"/>
</dbReference>
<evidence type="ECO:0000259" key="2">
    <source>
        <dbReference type="PROSITE" id="PS51231"/>
    </source>
</evidence>
<keyword evidence="4" id="KW-1185">Reference proteome</keyword>
<evidence type="ECO:0000313" key="3">
    <source>
        <dbReference type="EMBL" id="NKY21459.1"/>
    </source>
</evidence>
<dbReference type="Pfam" id="PF12389">
    <property type="entry name" value="Peptidase_M73"/>
    <property type="match status" value="1"/>
</dbReference>
<dbReference type="EMBL" id="JAAXOX010000001">
    <property type="protein sequence ID" value="NKY21459.1"/>
    <property type="molecule type" value="Genomic_DNA"/>
</dbReference>